<keyword evidence="3" id="KW-1185">Reference proteome</keyword>
<evidence type="ECO:0000313" key="3">
    <source>
        <dbReference type="Proteomes" id="UP000499080"/>
    </source>
</evidence>
<feature type="region of interest" description="Disordered" evidence="1">
    <location>
        <begin position="21"/>
        <end position="41"/>
    </location>
</feature>
<gene>
    <name evidence="2" type="ORF">AVEN_254348_1</name>
</gene>
<dbReference type="AlphaFoldDB" id="A0A4Y2SNU4"/>
<accession>A0A4Y2SNU4</accession>
<feature type="non-terminal residue" evidence="2">
    <location>
        <position position="1"/>
    </location>
</feature>
<evidence type="ECO:0000313" key="2">
    <source>
        <dbReference type="EMBL" id="GBN89984.1"/>
    </source>
</evidence>
<comment type="caution">
    <text evidence="2">The sequence shown here is derived from an EMBL/GenBank/DDBJ whole genome shotgun (WGS) entry which is preliminary data.</text>
</comment>
<evidence type="ECO:0000256" key="1">
    <source>
        <dbReference type="SAM" id="MobiDB-lite"/>
    </source>
</evidence>
<feature type="compositionally biased region" description="Polar residues" evidence="1">
    <location>
        <begin position="21"/>
        <end position="30"/>
    </location>
</feature>
<name>A0A4Y2SNU4_ARAVE</name>
<dbReference type="Proteomes" id="UP000499080">
    <property type="component" value="Unassembled WGS sequence"/>
</dbReference>
<reference evidence="2 3" key="1">
    <citation type="journal article" date="2019" name="Sci. Rep.">
        <title>Orb-weaving spider Araneus ventricosus genome elucidates the spidroin gene catalogue.</title>
        <authorList>
            <person name="Kono N."/>
            <person name="Nakamura H."/>
            <person name="Ohtoshi R."/>
            <person name="Moran D.A.P."/>
            <person name="Shinohara A."/>
            <person name="Yoshida Y."/>
            <person name="Fujiwara M."/>
            <person name="Mori M."/>
            <person name="Tomita M."/>
            <person name="Arakawa K."/>
        </authorList>
    </citation>
    <scope>NUCLEOTIDE SEQUENCE [LARGE SCALE GENOMIC DNA]</scope>
</reference>
<protein>
    <submittedName>
        <fullName evidence="2">Uncharacterized protein</fullName>
    </submittedName>
</protein>
<organism evidence="2 3">
    <name type="scientific">Araneus ventricosus</name>
    <name type="common">Orbweaver spider</name>
    <name type="synonym">Epeira ventricosa</name>
    <dbReference type="NCBI Taxonomy" id="182803"/>
    <lineage>
        <taxon>Eukaryota</taxon>
        <taxon>Metazoa</taxon>
        <taxon>Ecdysozoa</taxon>
        <taxon>Arthropoda</taxon>
        <taxon>Chelicerata</taxon>
        <taxon>Arachnida</taxon>
        <taxon>Araneae</taxon>
        <taxon>Araneomorphae</taxon>
        <taxon>Entelegynae</taxon>
        <taxon>Araneoidea</taxon>
        <taxon>Araneidae</taxon>
        <taxon>Araneus</taxon>
    </lineage>
</organism>
<proteinExistence type="predicted"/>
<sequence length="167" mass="18934">CFGTVTLLPLPHRQGIHAAYSNRSGSSEAVQTRGEEKPEKPKTVTAILVPTLTKQRSWRNQRSDHQTTVFWWRARGKMIRSSLNFAHQDSHFNQLLKSGPHVSIANILLRGPAEISTVIHGERLKGTTWKKTFRLCLRTAPPGRPAVPPWHFLLSPRFLSARREVTT</sequence>
<dbReference type="EMBL" id="BGPR01023083">
    <property type="protein sequence ID" value="GBN89984.1"/>
    <property type="molecule type" value="Genomic_DNA"/>
</dbReference>